<dbReference type="Gramene" id="Pp3c12_11320V3.1">
    <property type="protein sequence ID" value="PAC:32973427.CDS.1"/>
    <property type="gene ID" value="Pp3c12_11320"/>
</dbReference>
<organism evidence="1">
    <name type="scientific">Physcomitrium patens</name>
    <name type="common">Spreading-leaved earth moss</name>
    <name type="synonym">Physcomitrella patens</name>
    <dbReference type="NCBI Taxonomy" id="3218"/>
    <lineage>
        <taxon>Eukaryota</taxon>
        <taxon>Viridiplantae</taxon>
        <taxon>Streptophyta</taxon>
        <taxon>Embryophyta</taxon>
        <taxon>Bryophyta</taxon>
        <taxon>Bryophytina</taxon>
        <taxon>Bryopsida</taxon>
        <taxon>Funariidae</taxon>
        <taxon>Funariales</taxon>
        <taxon>Funariaceae</taxon>
        <taxon>Physcomitrium</taxon>
    </lineage>
</organism>
<dbReference type="AlphaFoldDB" id="A0A2K1JQF0"/>
<keyword evidence="3" id="KW-1185">Reference proteome</keyword>
<proteinExistence type="predicted"/>
<dbReference type="Gramene" id="Pp3c12_11320V3.2">
    <property type="protein sequence ID" value="PAC:32973428.CDS.1"/>
    <property type="gene ID" value="Pp3c12_11320"/>
</dbReference>
<dbReference type="EMBL" id="ABEU02000012">
    <property type="protein sequence ID" value="PNR43751.1"/>
    <property type="molecule type" value="Genomic_DNA"/>
</dbReference>
<evidence type="ECO:0000313" key="1">
    <source>
        <dbReference type="EMBL" id="PNR43751.1"/>
    </source>
</evidence>
<reference evidence="1 3" key="2">
    <citation type="journal article" date="2018" name="Plant J.">
        <title>The Physcomitrella patens chromosome-scale assembly reveals moss genome structure and evolution.</title>
        <authorList>
            <person name="Lang D."/>
            <person name="Ullrich K.K."/>
            <person name="Murat F."/>
            <person name="Fuchs J."/>
            <person name="Jenkins J."/>
            <person name="Haas F.B."/>
            <person name="Piednoel M."/>
            <person name="Gundlach H."/>
            <person name="Van Bel M."/>
            <person name="Meyberg R."/>
            <person name="Vives C."/>
            <person name="Morata J."/>
            <person name="Symeonidi A."/>
            <person name="Hiss M."/>
            <person name="Muchero W."/>
            <person name="Kamisugi Y."/>
            <person name="Saleh O."/>
            <person name="Blanc G."/>
            <person name="Decker E.L."/>
            <person name="van Gessel N."/>
            <person name="Grimwood J."/>
            <person name="Hayes R.D."/>
            <person name="Graham S.W."/>
            <person name="Gunter L.E."/>
            <person name="McDaniel S.F."/>
            <person name="Hoernstein S.N.W."/>
            <person name="Larsson A."/>
            <person name="Li F.W."/>
            <person name="Perroud P.F."/>
            <person name="Phillips J."/>
            <person name="Ranjan P."/>
            <person name="Rokshar D.S."/>
            <person name="Rothfels C.J."/>
            <person name="Schneider L."/>
            <person name="Shu S."/>
            <person name="Stevenson D.W."/>
            <person name="Thummler F."/>
            <person name="Tillich M."/>
            <person name="Villarreal Aguilar J.C."/>
            <person name="Widiez T."/>
            <person name="Wong G.K."/>
            <person name="Wymore A."/>
            <person name="Zhang Y."/>
            <person name="Zimmer A.D."/>
            <person name="Quatrano R.S."/>
            <person name="Mayer K.F.X."/>
            <person name="Goodstein D."/>
            <person name="Casacuberta J.M."/>
            <person name="Vandepoele K."/>
            <person name="Reski R."/>
            <person name="Cuming A.C."/>
            <person name="Tuskan G.A."/>
            <person name="Maumus F."/>
            <person name="Salse J."/>
            <person name="Schmutz J."/>
            <person name="Rensing S.A."/>
        </authorList>
    </citation>
    <scope>NUCLEOTIDE SEQUENCE [LARGE SCALE GENOMIC DNA]</scope>
    <source>
        <strain evidence="2 3">cv. Gransden 2004</strain>
    </source>
</reference>
<dbReference type="EnsemblPlants" id="Pp3c12_11320V3.2">
    <property type="protein sequence ID" value="PAC:32973428.CDS.1"/>
    <property type="gene ID" value="Pp3c12_11320"/>
</dbReference>
<reference evidence="2" key="3">
    <citation type="submission" date="2020-12" db="UniProtKB">
        <authorList>
            <consortium name="EnsemblPlants"/>
        </authorList>
    </citation>
    <scope>IDENTIFICATION</scope>
</reference>
<dbReference type="InParanoid" id="A0A2K1JQF0"/>
<protein>
    <submittedName>
        <fullName evidence="1 2">Uncharacterized protein</fullName>
    </submittedName>
</protein>
<evidence type="ECO:0000313" key="2">
    <source>
        <dbReference type="EnsemblPlants" id="PAC:32973427.CDS.1"/>
    </source>
</evidence>
<reference evidence="1 3" key="1">
    <citation type="journal article" date="2008" name="Science">
        <title>The Physcomitrella genome reveals evolutionary insights into the conquest of land by plants.</title>
        <authorList>
            <person name="Rensing S."/>
            <person name="Lang D."/>
            <person name="Zimmer A."/>
            <person name="Terry A."/>
            <person name="Salamov A."/>
            <person name="Shapiro H."/>
            <person name="Nishiyama T."/>
            <person name="Perroud P.-F."/>
            <person name="Lindquist E."/>
            <person name="Kamisugi Y."/>
            <person name="Tanahashi T."/>
            <person name="Sakakibara K."/>
            <person name="Fujita T."/>
            <person name="Oishi K."/>
            <person name="Shin-I T."/>
            <person name="Kuroki Y."/>
            <person name="Toyoda A."/>
            <person name="Suzuki Y."/>
            <person name="Hashimoto A."/>
            <person name="Yamaguchi K."/>
            <person name="Sugano A."/>
            <person name="Kohara Y."/>
            <person name="Fujiyama A."/>
            <person name="Anterola A."/>
            <person name="Aoki S."/>
            <person name="Ashton N."/>
            <person name="Barbazuk W.B."/>
            <person name="Barker E."/>
            <person name="Bennetzen J."/>
            <person name="Bezanilla M."/>
            <person name="Blankenship R."/>
            <person name="Cho S.H."/>
            <person name="Dutcher S."/>
            <person name="Estelle M."/>
            <person name="Fawcett J.A."/>
            <person name="Gundlach H."/>
            <person name="Hanada K."/>
            <person name="Heyl A."/>
            <person name="Hicks K.A."/>
            <person name="Hugh J."/>
            <person name="Lohr M."/>
            <person name="Mayer K."/>
            <person name="Melkozernov A."/>
            <person name="Murata T."/>
            <person name="Nelson D."/>
            <person name="Pils B."/>
            <person name="Prigge M."/>
            <person name="Reiss B."/>
            <person name="Renner T."/>
            <person name="Rombauts S."/>
            <person name="Rushton P."/>
            <person name="Sanderfoot A."/>
            <person name="Schween G."/>
            <person name="Shiu S.-H."/>
            <person name="Stueber K."/>
            <person name="Theodoulou F.L."/>
            <person name="Tu H."/>
            <person name="Van de Peer Y."/>
            <person name="Verrier P.J."/>
            <person name="Waters E."/>
            <person name="Wood A."/>
            <person name="Yang L."/>
            <person name="Cove D."/>
            <person name="Cuming A."/>
            <person name="Hasebe M."/>
            <person name="Lucas S."/>
            <person name="Mishler D.B."/>
            <person name="Reski R."/>
            <person name="Grigoriev I."/>
            <person name="Quatrano R.S."/>
            <person name="Boore J.L."/>
        </authorList>
    </citation>
    <scope>NUCLEOTIDE SEQUENCE [LARGE SCALE GENOMIC DNA]</scope>
    <source>
        <strain evidence="2 3">cv. Gransden 2004</strain>
    </source>
</reference>
<gene>
    <name evidence="1" type="ORF">PHYPA_016133</name>
</gene>
<dbReference type="Proteomes" id="UP000006727">
    <property type="component" value="Chromosome 12"/>
</dbReference>
<accession>A0A2K1JQF0</accession>
<name>A0A2K1JQF0_PHYPA</name>
<sequence>MIKMYRKAGSFDQAHINAVMLVPCAYIESYDLCDVYNINEMKLFYSMVLN</sequence>
<evidence type="ECO:0000313" key="3">
    <source>
        <dbReference type="Proteomes" id="UP000006727"/>
    </source>
</evidence>
<dbReference type="EnsemblPlants" id="Pp3c12_11320V3.1">
    <property type="protein sequence ID" value="PAC:32973427.CDS.1"/>
    <property type="gene ID" value="Pp3c12_11320"/>
</dbReference>